<dbReference type="GO" id="GO:0000294">
    <property type="term" value="P:nuclear-transcribed mRNA catabolic process, RNase MRP-dependent"/>
    <property type="evidence" value="ECO:0007669"/>
    <property type="project" value="TreeGrafter"/>
</dbReference>
<evidence type="ECO:0000313" key="6">
    <source>
        <dbReference type="Proteomes" id="UP001172673"/>
    </source>
</evidence>
<keyword evidence="2" id="KW-0819">tRNA processing</keyword>
<name>A0AA38X495_9EURO</name>
<dbReference type="Gene3D" id="3.30.110.20">
    <property type="entry name" value="Alba-like domain"/>
    <property type="match status" value="1"/>
</dbReference>
<dbReference type="Pfam" id="PF12328">
    <property type="entry name" value="Rpp20"/>
    <property type="match status" value="1"/>
</dbReference>
<evidence type="ECO:0000256" key="2">
    <source>
        <dbReference type="ARBA" id="ARBA00022694"/>
    </source>
</evidence>
<dbReference type="GO" id="GO:0000171">
    <property type="term" value="F:ribonuclease MRP activity"/>
    <property type="evidence" value="ECO:0007669"/>
    <property type="project" value="TreeGrafter"/>
</dbReference>
<gene>
    <name evidence="5" type="ORF">H2200_008562</name>
</gene>
<dbReference type="Proteomes" id="UP001172673">
    <property type="component" value="Unassembled WGS sequence"/>
</dbReference>
<dbReference type="PANTHER" id="PTHR28256">
    <property type="entry name" value="RIBONUCLEASES P/MRP PROTEIN SUBUNIT POP7"/>
    <property type="match status" value="1"/>
</dbReference>
<dbReference type="InterPro" id="IPR014612">
    <property type="entry name" value="Pop7/Rpp20"/>
</dbReference>
<sequence length="284" mass="31287">MAPPQPPFDVSAELKTLKHEKQNQSLRRLPPNATIQRRPLNHAPIADLRSSSARAPKVVYVSRRTPAVAAIKRVKKYLIGIEQRALQNSGASVTRRGGRGPKAAIDQANDTLAKNKEEVLVKASGRAMEQALRVAEWFRTQEKDMLCTVEVRTGSVSTVDDIVEVEAEDGVDKENQHVEGNGMGAGHEEPDSAKVQLGDTTLELLGRVDVTTLGSAEETQLSGGSNDDTVKEKIDTDVAVDDSLVKLSRRKRTKRRREVYEAEELPEARIRWVKTVEIAISLQA</sequence>
<dbReference type="GO" id="GO:0000172">
    <property type="term" value="C:ribonuclease MRP complex"/>
    <property type="evidence" value="ECO:0007669"/>
    <property type="project" value="InterPro"/>
</dbReference>
<comment type="caution">
    <text evidence="5">The sequence shown here is derived from an EMBL/GenBank/DDBJ whole genome shotgun (WGS) entry which is preliminary data.</text>
</comment>
<dbReference type="SUPFAM" id="SSF82704">
    <property type="entry name" value="AlbA-like"/>
    <property type="match status" value="1"/>
</dbReference>
<accession>A0AA38X495</accession>
<evidence type="ECO:0000313" key="5">
    <source>
        <dbReference type="EMBL" id="KAJ9606554.1"/>
    </source>
</evidence>
<dbReference type="InterPro" id="IPR020241">
    <property type="entry name" value="RNase_P/MRP_Pop7_fungi"/>
</dbReference>
<reference evidence="5" key="1">
    <citation type="submission" date="2022-10" db="EMBL/GenBank/DDBJ databases">
        <title>Culturing micro-colonial fungi from biological soil crusts in the Mojave desert and describing Neophaeococcomyces mojavensis, and introducing the new genera and species Taxawa tesnikishii.</title>
        <authorList>
            <person name="Kurbessoian T."/>
            <person name="Stajich J.E."/>
        </authorList>
    </citation>
    <scope>NUCLEOTIDE SEQUENCE</scope>
    <source>
        <strain evidence="5">TK_41</strain>
    </source>
</reference>
<protein>
    <submittedName>
        <fullName evidence="5">Uncharacterized protein</fullName>
    </submittedName>
</protein>
<dbReference type="GO" id="GO:0034965">
    <property type="term" value="P:intronic box C/D snoRNA processing"/>
    <property type="evidence" value="ECO:0007669"/>
    <property type="project" value="TreeGrafter"/>
</dbReference>
<organism evidence="5 6">
    <name type="scientific">Cladophialophora chaetospira</name>
    <dbReference type="NCBI Taxonomy" id="386627"/>
    <lineage>
        <taxon>Eukaryota</taxon>
        <taxon>Fungi</taxon>
        <taxon>Dikarya</taxon>
        <taxon>Ascomycota</taxon>
        <taxon>Pezizomycotina</taxon>
        <taxon>Eurotiomycetes</taxon>
        <taxon>Chaetothyriomycetidae</taxon>
        <taxon>Chaetothyriales</taxon>
        <taxon>Herpotrichiellaceae</taxon>
        <taxon>Cladophialophora</taxon>
    </lineage>
</organism>
<evidence type="ECO:0000256" key="4">
    <source>
        <dbReference type="SAM" id="MobiDB-lite"/>
    </source>
</evidence>
<dbReference type="EMBL" id="JAPDRK010000013">
    <property type="protein sequence ID" value="KAJ9606554.1"/>
    <property type="molecule type" value="Genomic_DNA"/>
</dbReference>
<dbReference type="GO" id="GO:0006364">
    <property type="term" value="P:rRNA processing"/>
    <property type="evidence" value="ECO:0007669"/>
    <property type="project" value="TreeGrafter"/>
</dbReference>
<dbReference type="AlphaFoldDB" id="A0AA38X495"/>
<dbReference type="InterPro" id="IPR036882">
    <property type="entry name" value="Alba-like_dom_sf"/>
</dbReference>
<feature type="region of interest" description="Disordered" evidence="4">
    <location>
        <begin position="14"/>
        <end position="48"/>
    </location>
</feature>
<evidence type="ECO:0000256" key="3">
    <source>
        <dbReference type="ARBA" id="ARBA00023242"/>
    </source>
</evidence>
<dbReference type="GO" id="GO:0004526">
    <property type="term" value="F:ribonuclease P activity"/>
    <property type="evidence" value="ECO:0007669"/>
    <property type="project" value="TreeGrafter"/>
</dbReference>
<keyword evidence="3" id="KW-0539">Nucleus</keyword>
<dbReference type="GO" id="GO:0005655">
    <property type="term" value="C:nucleolar ribonuclease P complex"/>
    <property type="evidence" value="ECO:0007669"/>
    <property type="project" value="InterPro"/>
</dbReference>
<keyword evidence="6" id="KW-1185">Reference proteome</keyword>
<proteinExistence type="predicted"/>
<comment type="subcellular location">
    <subcellularLocation>
        <location evidence="1">Nucleus</location>
    </subcellularLocation>
</comment>
<dbReference type="GO" id="GO:0001682">
    <property type="term" value="P:tRNA 5'-leader removal"/>
    <property type="evidence" value="ECO:0007669"/>
    <property type="project" value="InterPro"/>
</dbReference>
<evidence type="ECO:0000256" key="1">
    <source>
        <dbReference type="ARBA" id="ARBA00004123"/>
    </source>
</evidence>
<dbReference type="PANTHER" id="PTHR28256:SF1">
    <property type="entry name" value="RIBONUCLEASES P_MRP PROTEIN SUBUNIT POP7"/>
    <property type="match status" value="1"/>
</dbReference>
<dbReference type="GO" id="GO:0003723">
    <property type="term" value="F:RNA binding"/>
    <property type="evidence" value="ECO:0007669"/>
    <property type="project" value="TreeGrafter"/>
</dbReference>